<keyword evidence="1 3" id="KW-0853">WD repeat</keyword>
<feature type="compositionally biased region" description="Basic and acidic residues" evidence="4">
    <location>
        <begin position="17"/>
        <end position="32"/>
    </location>
</feature>
<dbReference type="Pfam" id="PF00400">
    <property type="entry name" value="WD40"/>
    <property type="match status" value="5"/>
</dbReference>
<evidence type="ECO:0000259" key="5">
    <source>
        <dbReference type="PROSITE" id="PS50837"/>
    </source>
</evidence>
<dbReference type="InterPro" id="IPR036322">
    <property type="entry name" value="WD40_repeat_dom_sf"/>
</dbReference>
<dbReference type="InterPro" id="IPR015943">
    <property type="entry name" value="WD40/YVTN_repeat-like_dom_sf"/>
</dbReference>
<dbReference type="Gene3D" id="2.130.10.10">
    <property type="entry name" value="YVTN repeat-like/Quinoprotein amine dehydrogenase"/>
    <property type="match status" value="3"/>
</dbReference>
<feature type="domain" description="NACHT" evidence="5">
    <location>
        <begin position="135"/>
        <end position="359"/>
    </location>
</feature>
<dbReference type="VEuPathDB" id="FungiDB:FOMG_19495"/>
<dbReference type="VEuPathDB" id="FungiDB:FOZG_18170"/>
<dbReference type="EMBL" id="MRCY01000530">
    <property type="protein sequence ID" value="RKK84141.1"/>
    <property type="molecule type" value="Genomic_DNA"/>
</dbReference>
<dbReference type="InterPro" id="IPR050505">
    <property type="entry name" value="WDR55/POC1"/>
</dbReference>
<gene>
    <name evidence="6" type="ORF">BFJ68_g17382</name>
</gene>
<dbReference type="AlphaFoldDB" id="A0A420NV23"/>
<dbReference type="SUPFAM" id="SSF50978">
    <property type="entry name" value="WD40 repeat-like"/>
    <property type="match status" value="1"/>
</dbReference>
<dbReference type="VEuPathDB" id="FungiDB:FOMG_19496"/>
<evidence type="ECO:0000313" key="6">
    <source>
        <dbReference type="EMBL" id="RKK84141.1"/>
    </source>
</evidence>
<dbReference type="InterPro" id="IPR020472">
    <property type="entry name" value="WD40_PAC1"/>
</dbReference>
<evidence type="ECO:0000256" key="2">
    <source>
        <dbReference type="ARBA" id="ARBA00022737"/>
    </source>
</evidence>
<accession>A0A420NV23</accession>
<feature type="repeat" description="WD" evidence="3">
    <location>
        <begin position="706"/>
        <end position="747"/>
    </location>
</feature>
<evidence type="ECO:0000256" key="3">
    <source>
        <dbReference type="PROSITE-ProRule" id="PRU00221"/>
    </source>
</evidence>
<dbReference type="SUPFAM" id="SSF52540">
    <property type="entry name" value="P-loop containing nucleoside triphosphate hydrolases"/>
    <property type="match status" value="1"/>
</dbReference>
<feature type="repeat" description="WD" evidence="3">
    <location>
        <begin position="748"/>
        <end position="789"/>
    </location>
</feature>
<dbReference type="Pfam" id="PF24883">
    <property type="entry name" value="NPHP3_N"/>
    <property type="match status" value="1"/>
</dbReference>
<dbReference type="VEuPathDB" id="FungiDB:FOIG_05539"/>
<dbReference type="VEuPathDB" id="FungiDB:FOMG_17514"/>
<dbReference type="InterPro" id="IPR007111">
    <property type="entry name" value="NACHT_NTPase"/>
</dbReference>
<feature type="repeat" description="WD" evidence="3">
    <location>
        <begin position="790"/>
        <end position="831"/>
    </location>
</feature>
<dbReference type="InterPro" id="IPR001680">
    <property type="entry name" value="WD40_rpt"/>
</dbReference>
<reference evidence="6 7" key="1">
    <citation type="journal article" date="2018" name="Sci. Rep.">
        <title>Characterisation of pathogen-specific regions and novel effector candidates in Fusarium oxysporum f. sp. cepae.</title>
        <authorList>
            <person name="Armitage A.D."/>
            <person name="Taylor A."/>
            <person name="Sobczyk M.K."/>
            <person name="Baxter L."/>
            <person name="Greenfield B.P."/>
            <person name="Bates H.J."/>
            <person name="Wilson F."/>
            <person name="Jackson A.C."/>
            <person name="Ott S."/>
            <person name="Harrison R.J."/>
            <person name="Clarkson J.P."/>
        </authorList>
    </citation>
    <scope>NUCLEOTIDE SEQUENCE [LARGE SCALE GENOMIC DNA]</scope>
    <source>
        <strain evidence="6 7">Fo_A28</strain>
    </source>
</reference>
<feature type="repeat" description="WD" evidence="3">
    <location>
        <begin position="832"/>
        <end position="873"/>
    </location>
</feature>
<dbReference type="Gene3D" id="3.40.50.300">
    <property type="entry name" value="P-loop containing nucleotide triphosphate hydrolases"/>
    <property type="match status" value="1"/>
</dbReference>
<dbReference type="CDD" id="cd00200">
    <property type="entry name" value="WD40"/>
    <property type="match status" value="1"/>
</dbReference>
<feature type="region of interest" description="Disordered" evidence="4">
    <location>
        <begin position="1"/>
        <end position="45"/>
    </location>
</feature>
<dbReference type="VEuPathDB" id="FungiDB:FOXG_06547"/>
<dbReference type="Proteomes" id="UP000285860">
    <property type="component" value="Unassembled WGS sequence"/>
</dbReference>
<keyword evidence="2" id="KW-0677">Repeat</keyword>
<dbReference type="VEuPathDB" id="FungiDB:FOXG_19634"/>
<evidence type="ECO:0000313" key="7">
    <source>
        <dbReference type="Proteomes" id="UP000285860"/>
    </source>
</evidence>
<proteinExistence type="predicted"/>
<dbReference type="VEuPathDB" id="FungiDB:FOC4_g10003944"/>
<dbReference type="PANTHER" id="PTHR44019">
    <property type="entry name" value="WD REPEAT-CONTAINING PROTEIN 55"/>
    <property type="match status" value="1"/>
</dbReference>
<dbReference type="PROSITE" id="PS00678">
    <property type="entry name" value="WD_REPEATS_1"/>
    <property type="match status" value="4"/>
</dbReference>
<dbReference type="InterPro" id="IPR019775">
    <property type="entry name" value="WD40_repeat_CS"/>
</dbReference>
<sequence length="983" mass="110634">MEYRPKRQRPDVQASDAEERREKRLLTPEHRSPHNRSGAPSEALCKSNEPGVRLAFYGQGIQNSGSFQVGGNLNIGVQDNNSDKDAEFLATLRSTDPSDDRMRIQREKGGLLEDSYSWILDHADFRRWRDDEQSRLLWIKGDPGKGKTMLLCGIIQELEKLPADTRRLSYFFCQATDVRLSNATSVLRGLLYLLLDQEPSLMSHVRKKFAHAGKQLFEDVNQWDALSKILINILQDSSRPNTFLVIDALDECEMNRDQLLELLVQISSSYSAKLIVSSRNWPCIEKALRASTQKLRICLELNHESISSAVSRYIDHKVDELTQSNNYDGKTQDAVRHHLASNANDTFLWVALACEELRKVETWDVLDIIKEVPAGLEDLYDRMMQQVQRLGRRDQEWCRSVLSAVTTAYRPLHQEELGYLSSLPWNIQRMNDHMSTVTGMCGSFLTIRDNVVYIIHQSAKDFLSSNKYIFPSGMRDQHHVMFSRSLEILSRTLRRNIYSLRAPGYPIDQVTPPVHDPLASIRYSCIYWADHLSDAISHATSEPIGDLRDDGTVHQFLSKKYLYWLEALGLLRGIPEGVIAMTKLEALLEEYDKPRFFSLIRDARRFILSHGWAIGNAPLQAYASALTFSPRRSITRKLFEEEEPYWVVMKPAMAEDWDACMATLEGHSGYIESLAFSPDGQCLATASWDGTIKVWDTTTCHCHATLEGHCDTVYSVNFSPDGQYLASASRDETIKIWDTATGHCQVTLEGHHEWVKSVAFSPDGQRLASASGDGTIKIWDARTGHCQATLKGHGEPVKSVAFSPDSQYLASASDKKVIKIWDATTGRSHATFMGHGDTVLSVAFSPDSQLLASASRDETIRIWDATTGHCQATLYVGRSLYTIRFDEIGSRLLTDAGTFDLSMPSASPSPTVALPVSGFLYRPVQSQGYGISADGIWITYKGRNLLWLPSEYRPAISAIAASTVALSCNSGQVWSVRFLRFLE</sequence>
<feature type="compositionally biased region" description="Basic and acidic residues" evidence="4">
    <location>
        <begin position="1"/>
        <end position="10"/>
    </location>
</feature>
<protein>
    <submittedName>
        <fullName evidence="6">Vegetative incompatibility protein HET-E-1</fullName>
    </submittedName>
</protein>
<dbReference type="VEuPathDB" id="FungiDB:FOIG_16512"/>
<feature type="repeat" description="WD" evidence="3">
    <location>
        <begin position="664"/>
        <end position="699"/>
    </location>
</feature>
<evidence type="ECO:0000256" key="4">
    <source>
        <dbReference type="SAM" id="MobiDB-lite"/>
    </source>
</evidence>
<dbReference type="PROSITE" id="PS50294">
    <property type="entry name" value="WD_REPEATS_REGION"/>
    <property type="match status" value="5"/>
</dbReference>
<comment type="caution">
    <text evidence="6">The sequence shown here is derived from an EMBL/GenBank/DDBJ whole genome shotgun (WGS) entry which is preliminary data.</text>
</comment>
<dbReference type="VEuPathDB" id="FungiDB:FOC1_g10004174"/>
<dbReference type="SMART" id="SM00320">
    <property type="entry name" value="WD40"/>
    <property type="match status" value="5"/>
</dbReference>
<organism evidence="6 7">
    <name type="scientific">Fusarium oxysporum</name>
    <name type="common">Fusarium vascular wilt</name>
    <dbReference type="NCBI Taxonomy" id="5507"/>
    <lineage>
        <taxon>Eukaryota</taxon>
        <taxon>Fungi</taxon>
        <taxon>Dikarya</taxon>
        <taxon>Ascomycota</taxon>
        <taxon>Pezizomycotina</taxon>
        <taxon>Sordariomycetes</taxon>
        <taxon>Hypocreomycetidae</taxon>
        <taxon>Hypocreales</taxon>
        <taxon>Nectriaceae</taxon>
        <taxon>Fusarium</taxon>
        <taxon>Fusarium oxysporum species complex</taxon>
    </lineage>
</organism>
<name>A0A420NV23_FUSOX</name>
<dbReference type="PROSITE" id="PS50837">
    <property type="entry name" value="NACHT"/>
    <property type="match status" value="1"/>
</dbReference>
<dbReference type="InterPro" id="IPR056884">
    <property type="entry name" value="NPHP3-like_N"/>
</dbReference>
<dbReference type="InterPro" id="IPR027417">
    <property type="entry name" value="P-loop_NTPase"/>
</dbReference>
<evidence type="ECO:0000256" key="1">
    <source>
        <dbReference type="ARBA" id="ARBA00022574"/>
    </source>
</evidence>
<dbReference type="VEuPathDB" id="FungiDB:HZS61_008084"/>
<dbReference type="PROSITE" id="PS50082">
    <property type="entry name" value="WD_REPEATS_2"/>
    <property type="match status" value="5"/>
</dbReference>
<dbReference type="PRINTS" id="PR00320">
    <property type="entry name" value="GPROTEINBRPT"/>
</dbReference>
<dbReference type="PANTHER" id="PTHR44019:SF8">
    <property type="entry name" value="POC1 CENTRIOLAR PROTEIN HOMOLOG"/>
    <property type="match status" value="1"/>
</dbReference>